<evidence type="ECO:0000256" key="2">
    <source>
        <dbReference type="SAM" id="SignalP"/>
    </source>
</evidence>
<accession>A0A543EEZ7</accession>
<protein>
    <recommendedName>
        <fullName evidence="5">Lipoprotein</fullName>
    </recommendedName>
</protein>
<evidence type="ECO:0000313" key="4">
    <source>
        <dbReference type="Proteomes" id="UP000320235"/>
    </source>
</evidence>
<evidence type="ECO:0000256" key="1">
    <source>
        <dbReference type="SAM" id="MobiDB-lite"/>
    </source>
</evidence>
<dbReference type="AlphaFoldDB" id="A0A543EEZ7"/>
<dbReference type="RefSeq" id="WP_141896166.1">
    <property type="nucleotide sequence ID" value="NZ_BAABLH010000006.1"/>
</dbReference>
<dbReference type="Proteomes" id="UP000320235">
    <property type="component" value="Unassembled WGS sequence"/>
</dbReference>
<evidence type="ECO:0000313" key="3">
    <source>
        <dbReference type="EMBL" id="TQM20172.1"/>
    </source>
</evidence>
<reference evidence="3 4" key="1">
    <citation type="submission" date="2019-06" db="EMBL/GenBank/DDBJ databases">
        <title>Sequencing the genomes of 1000 actinobacteria strains.</title>
        <authorList>
            <person name="Klenk H.-P."/>
        </authorList>
    </citation>
    <scope>NUCLEOTIDE SEQUENCE [LARGE SCALE GENOMIC DNA]</scope>
    <source>
        <strain evidence="3 4">DSM 105492</strain>
    </source>
</reference>
<proteinExistence type="predicted"/>
<feature type="chain" id="PRO_5038730263" description="Lipoprotein" evidence="2">
    <location>
        <begin position="22"/>
        <end position="158"/>
    </location>
</feature>
<dbReference type="EMBL" id="VFPE01000006">
    <property type="protein sequence ID" value="TQM20172.1"/>
    <property type="molecule type" value="Genomic_DNA"/>
</dbReference>
<gene>
    <name evidence="3" type="ORF">FB391_3307</name>
</gene>
<sequence length="158" mass="16745">MRRRRLIPAFVIGVLATAALTGCIGPIGESHTCVDWVWFDSPGDAAEEADAVVAGHIVGQNGTTQLYGEQAPIWTVDVDEWITGDGDDELEVVSTPATCEATTPADPVGALEDDARVIVFLHDDPDVGWRTITPFHGITPAGPDGGIPELWPSDQTGE</sequence>
<dbReference type="OrthoDB" id="4937256at2"/>
<feature type="signal peptide" evidence="2">
    <location>
        <begin position="1"/>
        <end position="21"/>
    </location>
</feature>
<organism evidence="3 4">
    <name type="scientific">Microbacterium kyungheense</name>
    <dbReference type="NCBI Taxonomy" id="1263636"/>
    <lineage>
        <taxon>Bacteria</taxon>
        <taxon>Bacillati</taxon>
        <taxon>Actinomycetota</taxon>
        <taxon>Actinomycetes</taxon>
        <taxon>Micrococcales</taxon>
        <taxon>Microbacteriaceae</taxon>
        <taxon>Microbacterium</taxon>
    </lineage>
</organism>
<comment type="caution">
    <text evidence="3">The sequence shown here is derived from an EMBL/GenBank/DDBJ whole genome shotgun (WGS) entry which is preliminary data.</text>
</comment>
<keyword evidence="2" id="KW-0732">Signal</keyword>
<evidence type="ECO:0008006" key="5">
    <source>
        <dbReference type="Google" id="ProtNLM"/>
    </source>
</evidence>
<feature type="region of interest" description="Disordered" evidence="1">
    <location>
        <begin position="138"/>
        <end position="158"/>
    </location>
</feature>
<name>A0A543EEZ7_9MICO</name>
<keyword evidence="4" id="KW-1185">Reference proteome</keyword>
<dbReference type="PROSITE" id="PS51257">
    <property type="entry name" value="PROKAR_LIPOPROTEIN"/>
    <property type="match status" value="1"/>
</dbReference>